<protein>
    <submittedName>
        <fullName evidence="1">Uncharacterized protein</fullName>
    </submittedName>
</protein>
<reference evidence="1" key="2">
    <citation type="journal article" date="2015" name="Data Brief">
        <title>Shoot transcriptome of the giant reed, Arundo donax.</title>
        <authorList>
            <person name="Barrero R.A."/>
            <person name="Guerrero F.D."/>
            <person name="Moolhuijzen P."/>
            <person name="Goolsby J.A."/>
            <person name="Tidwell J."/>
            <person name="Bellgard S.E."/>
            <person name="Bellgard M.I."/>
        </authorList>
    </citation>
    <scope>NUCLEOTIDE SEQUENCE</scope>
    <source>
        <tissue evidence="1">Shoot tissue taken approximately 20 cm above the soil surface</tissue>
    </source>
</reference>
<sequence>MWIWRLFVLSLGGESRSRTGRVRGASSADVLHR</sequence>
<name>A0A0A8Z1C3_ARUDO</name>
<proteinExistence type="predicted"/>
<accession>A0A0A8Z1C3</accession>
<organism evidence="1">
    <name type="scientific">Arundo donax</name>
    <name type="common">Giant reed</name>
    <name type="synonym">Donax arundinaceus</name>
    <dbReference type="NCBI Taxonomy" id="35708"/>
    <lineage>
        <taxon>Eukaryota</taxon>
        <taxon>Viridiplantae</taxon>
        <taxon>Streptophyta</taxon>
        <taxon>Embryophyta</taxon>
        <taxon>Tracheophyta</taxon>
        <taxon>Spermatophyta</taxon>
        <taxon>Magnoliopsida</taxon>
        <taxon>Liliopsida</taxon>
        <taxon>Poales</taxon>
        <taxon>Poaceae</taxon>
        <taxon>PACMAD clade</taxon>
        <taxon>Arundinoideae</taxon>
        <taxon>Arundineae</taxon>
        <taxon>Arundo</taxon>
    </lineage>
</organism>
<evidence type="ECO:0000313" key="1">
    <source>
        <dbReference type="EMBL" id="JAD28637.1"/>
    </source>
</evidence>
<dbReference type="AlphaFoldDB" id="A0A0A8Z1C3"/>
<reference evidence="1" key="1">
    <citation type="submission" date="2014-09" db="EMBL/GenBank/DDBJ databases">
        <authorList>
            <person name="Magalhaes I.L.F."/>
            <person name="Oliveira U."/>
            <person name="Santos F.R."/>
            <person name="Vidigal T.H.D.A."/>
            <person name="Brescovit A.D."/>
            <person name="Santos A.J."/>
        </authorList>
    </citation>
    <scope>NUCLEOTIDE SEQUENCE</scope>
    <source>
        <tissue evidence="1">Shoot tissue taken approximately 20 cm above the soil surface</tissue>
    </source>
</reference>
<dbReference type="EMBL" id="GBRH01269258">
    <property type="protein sequence ID" value="JAD28637.1"/>
    <property type="molecule type" value="Transcribed_RNA"/>
</dbReference>